<protein>
    <submittedName>
        <fullName evidence="2">Helix-turn-helix transcriptional regulator</fullName>
    </submittedName>
</protein>
<feature type="domain" description="HTH cro/C1-type" evidence="1">
    <location>
        <begin position="8"/>
        <end position="62"/>
    </location>
</feature>
<keyword evidence="3" id="KW-1185">Reference proteome</keyword>
<dbReference type="PANTHER" id="PTHR35010:SF4">
    <property type="entry name" value="BLL5781 PROTEIN"/>
    <property type="match status" value="1"/>
</dbReference>
<dbReference type="Gene3D" id="1.10.260.40">
    <property type="entry name" value="lambda repressor-like DNA-binding domains"/>
    <property type="match status" value="1"/>
</dbReference>
<dbReference type="GO" id="GO:0003677">
    <property type="term" value="F:DNA binding"/>
    <property type="evidence" value="ECO:0007669"/>
    <property type="project" value="InterPro"/>
</dbReference>
<dbReference type="PANTHER" id="PTHR35010">
    <property type="entry name" value="BLL4672 PROTEIN-RELATED"/>
    <property type="match status" value="1"/>
</dbReference>
<proteinExistence type="predicted"/>
<dbReference type="SUPFAM" id="SSF47413">
    <property type="entry name" value="lambda repressor-like DNA-binding domains"/>
    <property type="match status" value="1"/>
</dbReference>
<dbReference type="AlphaFoldDB" id="A0A545T4K3"/>
<dbReference type="CDD" id="cd00093">
    <property type="entry name" value="HTH_XRE"/>
    <property type="match status" value="1"/>
</dbReference>
<dbReference type="RefSeq" id="WP_142943487.1">
    <property type="nucleotide sequence ID" value="NZ_VIKR01000005.1"/>
</dbReference>
<dbReference type="Gene3D" id="3.30.450.180">
    <property type="match status" value="1"/>
</dbReference>
<gene>
    <name evidence="2" type="ORF">FLL45_18220</name>
</gene>
<dbReference type="EMBL" id="VIKR01000005">
    <property type="protein sequence ID" value="TQV72157.1"/>
    <property type="molecule type" value="Genomic_DNA"/>
</dbReference>
<evidence type="ECO:0000313" key="3">
    <source>
        <dbReference type="Proteomes" id="UP000317839"/>
    </source>
</evidence>
<comment type="caution">
    <text evidence="2">The sequence shown here is derived from an EMBL/GenBank/DDBJ whole genome shotgun (WGS) entry which is preliminary data.</text>
</comment>
<name>A0A545T4K3_9GAMM</name>
<dbReference type="OrthoDB" id="2959414at2"/>
<accession>A0A545T4K3</accession>
<dbReference type="Proteomes" id="UP000317839">
    <property type="component" value="Unassembled WGS sequence"/>
</dbReference>
<evidence type="ECO:0000313" key="2">
    <source>
        <dbReference type="EMBL" id="TQV72157.1"/>
    </source>
</evidence>
<dbReference type="InterPro" id="IPR010982">
    <property type="entry name" value="Lambda_DNA-bd_dom_sf"/>
</dbReference>
<dbReference type="Pfam" id="PF01381">
    <property type="entry name" value="HTH_3"/>
    <property type="match status" value="1"/>
</dbReference>
<evidence type="ECO:0000259" key="1">
    <source>
        <dbReference type="PROSITE" id="PS50943"/>
    </source>
</evidence>
<dbReference type="InterPro" id="IPR041413">
    <property type="entry name" value="MLTR_LBD"/>
</dbReference>
<organism evidence="2 3">
    <name type="scientific">Aliikangiella marina</name>
    <dbReference type="NCBI Taxonomy" id="1712262"/>
    <lineage>
        <taxon>Bacteria</taxon>
        <taxon>Pseudomonadati</taxon>
        <taxon>Pseudomonadota</taxon>
        <taxon>Gammaproteobacteria</taxon>
        <taxon>Oceanospirillales</taxon>
        <taxon>Pleioneaceae</taxon>
        <taxon>Aliikangiella</taxon>
    </lineage>
</organism>
<sequence length="268" mass="31027">MNHFGSLIKDWRKTRGLSQMELGFEADISSKHISFLETGRSQPSREMIIRLSNSLDIPLSERNVLFSAAGFSEAYTRSDITQPEMAPVKQALEIMLSNHEPYPAVVFDWDWNIVMMNQTNLLMSDFIKQLQPNFPQTNNILEMLFDPNGFRPFVKNWQEVACVLLQRLHREKIMYQDRHSGLLEKLMSYPGVPDRWKNMSAHQESQPMVDVILEINNQTLRFFSTLASFGTPIDITMQELTIESYFPSDEATKAFFVNLPQLIANQTR</sequence>
<dbReference type="InterPro" id="IPR001387">
    <property type="entry name" value="Cro/C1-type_HTH"/>
</dbReference>
<dbReference type="Pfam" id="PF17765">
    <property type="entry name" value="MLTR_LBD"/>
    <property type="match status" value="1"/>
</dbReference>
<dbReference type="SMART" id="SM00530">
    <property type="entry name" value="HTH_XRE"/>
    <property type="match status" value="1"/>
</dbReference>
<reference evidence="2 3" key="1">
    <citation type="submission" date="2019-06" db="EMBL/GenBank/DDBJ databases">
        <title>Draft genome of Aliikangiella marina GYP-15.</title>
        <authorList>
            <person name="Wang G."/>
        </authorList>
    </citation>
    <scope>NUCLEOTIDE SEQUENCE [LARGE SCALE GENOMIC DNA]</scope>
    <source>
        <strain evidence="2 3">GYP-15</strain>
    </source>
</reference>
<dbReference type="PROSITE" id="PS50943">
    <property type="entry name" value="HTH_CROC1"/>
    <property type="match status" value="1"/>
</dbReference>